<evidence type="ECO:0000256" key="1">
    <source>
        <dbReference type="ARBA" id="ARBA00000085"/>
    </source>
</evidence>
<dbReference type="CDD" id="cd00075">
    <property type="entry name" value="HATPase"/>
    <property type="match status" value="1"/>
</dbReference>
<dbReference type="GO" id="GO:0016301">
    <property type="term" value="F:kinase activity"/>
    <property type="evidence" value="ECO:0007669"/>
    <property type="project" value="UniProtKB-KW"/>
</dbReference>
<feature type="transmembrane region" description="Helical" evidence="6">
    <location>
        <begin position="139"/>
        <end position="157"/>
    </location>
</feature>
<dbReference type="InterPro" id="IPR003594">
    <property type="entry name" value="HATPase_dom"/>
</dbReference>
<dbReference type="CDD" id="cd00130">
    <property type="entry name" value="PAS"/>
    <property type="match status" value="1"/>
</dbReference>
<evidence type="ECO:0000313" key="10">
    <source>
        <dbReference type="Proteomes" id="UP001144341"/>
    </source>
</evidence>
<dbReference type="InterPro" id="IPR013655">
    <property type="entry name" value="PAS_fold_3"/>
</dbReference>
<dbReference type="SMART" id="SM00086">
    <property type="entry name" value="PAC"/>
    <property type="match status" value="1"/>
</dbReference>
<dbReference type="InterPro" id="IPR004358">
    <property type="entry name" value="Sig_transdc_His_kin-like_C"/>
</dbReference>
<feature type="domain" description="Histidine kinase" evidence="7">
    <location>
        <begin position="333"/>
        <end position="542"/>
    </location>
</feature>
<name>A0ABT4KVG9_9SPHI</name>
<dbReference type="Gene3D" id="3.30.565.10">
    <property type="entry name" value="Histidine kinase-like ATPase, C-terminal domain"/>
    <property type="match status" value="1"/>
</dbReference>
<dbReference type="InterPro" id="IPR052162">
    <property type="entry name" value="Sensor_kinase/Photoreceptor"/>
</dbReference>
<protein>
    <recommendedName>
        <fullName evidence="2">histidine kinase</fullName>
        <ecNumber evidence="2">2.7.13.3</ecNumber>
    </recommendedName>
</protein>
<accession>A0ABT4KVG9</accession>
<proteinExistence type="predicted"/>
<keyword evidence="5 9" id="KW-0418">Kinase</keyword>
<keyword evidence="10" id="KW-1185">Reference proteome</keyword>
<dbReference type="InterPro" id="IPR000700">
    <property type="entry name" value="PAS-assoc_C"/>
</dbReference>
<dbReference type="PROSITE" id="PS50109">
    <property type="entry name" value="HIS_KIN"/>
    <property type="match status" value="1"/>
</dbReference>
<dbReference type="SUPFAM" id="SSF55785">
    <property type="entry name" value="PYP-like sensor domain (PAS domain)"/>
    <property type="match status" value="1"/>
</dbReference>
<dbReference type="PRINTS" id="PR00344">
    <property type="entry name" value="BCTRLSENSOR"/>
</dbReference>
<dbReference type="SMART" id="SM00387">
    <property type="entry name" value="HATPase_c"/>
    <property type="match status" value="1"/>
</dbReference>
<evidence type="ECO:0000259" key="7">
    <source>
        <dbReference type="PROSITE" id="PS50109"/>
    </source>
</evidence>
<dbReference type="Pfam" id="PF08447">
    <property type="entry name" value="PAS_3"/>
    <property type="match status" value="1"/>
</dbReference>
<feature type="domain" description="PAC" evidence="8">
    <location>
        <begin position="263"/>
        <end position="315"/>
    </location>
</feature>
<keyword evidence="4" id="KW-0808">Transferase</keyword>
<dbReference type="Pfam" id="PF25487">
    <property type="entry name" value="ETR1_N"/>
    <property type="match status" value="1"/>
</dbReference>
<keyword evidence="6" id="KW-0472">Membrane</keyword>
<reference evidence="9" key="1">
    <citation type="submission" date="2022-12" db="EMBL/GenBank/DDBJ databases">
        <title>Genome sequence of SJ11.</title>
        <authorList>
            <person name="Woo H."/>
        </authorList>
    </citation>
    <scope>NUCLEOTIDE SEQUENCE</scope>
    <source>
        <strain evidence="9">SJ11</strain>
    </source>
</reference>
<evidence type="ECO:0000313" key="9">
    <source>
        <dbReference type="EMBL" id="MCZ4222924.1"/>
    </source>
</evidence>
<keyword evidence="6" id="KW-1133">Transmembrane helix</keyword>
<comment type="catalytic activity">
    <reaction evidence="1">
        <text>ATP + protein L-histidine = ADP + protein N-phospho-L-histidine.</text>
        <dbReference type="EC" id="2.7.13.3"/>
    </reaction>
</comment>
<dbReference type="SUPFAM" id="SSF55874">
    <property type="entry name" value="ATPase domain of HSP90 chaperone/DNA topoisomerase II/histidine kinase"/>
    <property type="match status" value="1"/>
</dbReference>
<dbReference type="InterPro" id="IPR035965">
    <property type="entry name" value="PAS-like_dom_sf"/>
</dbReference>
<dbReference type="InterPro" id="IPR036890">
    <property type="entry name" value="HATPase_C_sf"/>
</dbReference>
<sequence>MKGYYHEATSIANASPGLHNVTTCGITCKVPAVSPAQSSTLWQQIKNFSTHIFDTKDWPPRWYCGSWSDFHGWLYILSDVLIWASYFAIPVILIIMLRKRPDLPFPKIVWLFVGFIVLCGLTHLIDAIIFWWPAYRLSAVIRFLTALVSAITVYALYKIVPSVLSLRSVEELEREIESRKLVEEKLAANEFLLLEAGRLGKVGGWEFDIKSQKVSWSKVVYDIHGLPHDHNLELDGAYSYYTPPFKNSIKTAVEECLNNGTSYDLELQIQTAGGAVIWVRTCGEAFYDEEGNIAKLRGVLMDIDKYKINEVSLYKSIEMVNQNNKQLKGFTHILSHNIRNHASNFALLTSMIDTSELSNHNAEHMEKLRIVSGGLNKTLDDLKDAIKIRESIIAAEALSIAEITNNVVAIMQSEILESRATIEKDFAEQTILFPKLYLESIIMNLISNAIKYKKADEDLKISLKTYKNINGQIVLECQDNGLGIDLQLHGQKIFGLYKTFHNHKNAHGVGLFLVKTQVESQGGIISVESTEGNGATFRINFN</sequence>
<dbReference type="EMBL" id="JAPWGL010000002">
    <property type="protein sequence ID" value="MCZ4222924.1"/>
    <property type="molecule type" value="Genomic_DNA"/>
</dbReference>
<evidence type="ECO:0000256" key="4">
    <source>
        <dbReference type="ARBA" id="ARBA00022679"/>
    </source>
</evidence>
<gene>
    <name evidence="9" type="ORF">O0931_06395</name>
</gene>
<keyword evidence="3" id="KW-0597">Phosphoprotein</keyword>
<dbReference type="PROSITE" id="PS50113">
    <property type="entry name" value="PAC"/>
    <property type="match status" value="1"/>
</dbReference>
<evidence type="ECO:0000256" key="5">
    <source>
        <dbReference type="ARBA" id="ARBA00022777"/>
    </source>
</evidence>
<dbReference type="EC" id="2.7.13.3" evidence="2"/>
<evidence type="ECO:0000256" key="2">
    <source>
        <dbReference type="ARBA" id="ARBA00012438"/>
    </source>
</evidence>
<dbReference type="InterPro" id="IPR000014">
    <property type="entry name" value="PAS"/>
</dbReference>
<dbReference type="RefSeq" id="WP_269414728.1">
    <property type="nucleotide sequence ID" value="NZ_JAPWGL010000002.1"/>
</dbReference>
<dbReference type="InterPro" id="IPR058544">
    <property type="entry name" value="ETR1_N"/>
</dbReference>
<evidence type="ECO:0000259" key="8">
    <source>
        <dbReference type="PROSITE" id="PS50113"/>
    </source>
</evidence>
<keyword evidence="6" id="KW-0812">Transmembrane</keyword>
<comment type="caution">
    <text evidence="9">The sequence shown here is derived from an EMBL/GenBank/DDBJ whole genome shotgun (WGS) entry which is preliminary data.</text>
</comment>
<organism evidence="9 10">
    <name type="scientific">Pedobacter rhodius</name>
    <dbReference type="NCBI Taxonomy" id="3004098"/>
    <lineage>
        <taxon>Bacteria</taxon>
        <taxon>Pseudomonadati</taxon>
        <taxon>Bacteroidota</taxon>
        <taxon>Sphingobacteriia</taxon>
        <taxon>Sphingobacteriales</taxon>
        <taxon>Sphingobacteriaceae</taxon>
        <taxon>Pedobacter</taxon>
    </lineage>
</organism>
<feature type="transmembrane region" description="Helical" evidence="6">
    <location>
        <begin position="72"/>
        <end position="97"/>
    </location>
</feature>
<dbReference type="Gene3D" id="3.30.450.20">
    <property type="entry name" value="PAS domain"/>
    <property type="match status" value="1"/>
</dbReference>
<feature type="transmembrane region" description="Helical" evidence="6">
    <location>
        <begin position="109"/>
        <end position="133"/>
    </location>
</feature>
<evidence type="ECO:0000256" key="3">
    <source>
        <dbReference type="ARBA" id="ARBA00022553"/>
    </source>
</evidence>
<dbReference type="Proteomes" id="UP001144341">
    <property type="component" value="Unassembled WGS sequence"/>
</dbReference>
<dbReference type="PANTHER" id="PTHR43304:SF1">
    <property type="entry name" value="PAC DOMAIN-CONTAINING PROTEIN"/>
    <property type="match status" value="1"/>
</dbReference>
<dbReference type="PANTHER" id="PTHR43304">
    <property type="entry name" value="PHYTOCHROME-LIKE PROTEIN CPH1"/>
    <property type="match status" value="1"/>
</dbReference>
<dbReference type="Pfam" id="PF02518">
    <property type="entry name" value="HATPase_c"/>
    <property type="match status" value="1"/>
</dbReference>
<dbReference type="InterPro" id="IPR005467">
    <property type="entry name" value="His_kinase_dom"/>
</dbReference>
<evidence type="ECO:0000256" key="6">
    <source>
        <dbReference type="SAM" id="Phobius"/>
    </source>
</evidence>
<dbReference type="InterPro" id="IPR001610">
    <property type="entry name" value="PAC"/>
</dbReference>